<sequence>MTTSIDAEDREPGHLSFARQVAAYVRGSDPIQRAFERRAVANFCRTKGYDVVRVIEDDCAQHTTDECHTLSTLVCLLYDKSCDVVVPRLDHLSTDPKVQDVMVRRLEATGNLVLVLPLDHGFSESGA</sequence>
<dbReference type="EMBL" id="FNIX01000023">
    <property type="protein sequence ID" value="SDP94005.1"/>
    <property type="molecule type" value="Genomic_DNA"/>
</dbReference>
<evidence type="ECO:0000313" key="2">
    <source>
        <dbReference type="Proteomes" id="UP000199691"/>
    </source>
</evidence>
<protein>
    <recommendedName>
        <fullName evidence="3">Resolvase, N terminal domain</fullName>
    </recommendedName>
</protein>
<dbReference type="AlphaFoldDB" id="A0A1H0WU92"/>
<name>A0A1H0WU92_9PSEU</name>
<evidence type="ECO:0000313" key="1">
    <source>
        <dbReference type="EMBL" id="SDP94005.1"/>
    </source>
</evidence>
<reference evidence="2" key="1">
    <citation type="submission" date="2016-10" db="EMBL/GenBank/DDBJ databases">
        <authorList>
            <person name="Varghese N."/>
            <person name="Submissions S."/>
        </authorList>
    </citation>
    <scope>NUCLEOTIDE SEQUENCE [LARGE SCALE GENOMIC DNA]</scope>
    <source>
        <strain evidence="2">CGMCC 4.6609</strain>
    </source>
</reference>
<organism evidence="1 2">
    <name type="scientific">Lentzea jiangxiensis</name>
    <dbReference type="NCBI Taxonomy" id="641025"/>
    <lineage>
        <taxon>Bacteria</taxon>
        <taxon>Bacillati</taxon>
        <taxon>Actinomycetota</taxon>
        <taxon>Actinomycetes</taxon>
        <taxon>Pseudonocardiales</taxon>
        <taxon>Pseudonocardiaceae</taxon>
        <taxon>Lentzea</taxon>
    </lineage>
</organism>
<gene>
    <name evidence="1" type="ORF">SAMN05421507_1238</name>
</gene>
<dbReference type="Proteomes" id="UP000199691">
    <property type="component" value="Unassembled WGS sequence"/>
</dbReference>
<dbReference type="RefSeq" id="WP_090104075.1">
    <property type="nucleotide sequence ID" value="NZ_FNIX01000023.1"/>
</dbReference>
<proteinExistence type="predicted"/>
<keyword evidence="2" id="KW-1185">Reference proteome</keyword>
<evidence type="ECO:0008006" key="3">
    <source>
        <dbReference type="Google" id="ProtNLM"/>
    </source>
</evidence>
<accession>A0A1H0WU92</accession>